<dbReference type="Gene3D" id="3.40.50.1820">
    <property type="entry name" value="alpha/beta hydrolase"/>
    <property type="match status" value="1"/>
</dbReference>
<evidence type="ECO:0000313" key="2">
    <source>
        <dbReference type="Proteomes" id="UP001470288"/>
    </source>
</evidence>
<dbReference type="Proteomes" id="UP001470288">
    <property type="component" value="Unassembled WGS sequence"/>
</dbReference>
<evidence type="ECO:0000313" key="1">
    <source>
        <dbReference type="EMBL" id="MEQ2578035.1"/>
    </source>
</evidence>
<protein>
    <submittedName>
        <fullName evidence="1">Uncharacterized protein</fullName>
    </submittedName>
</protein>
<dbReference type="InterPro" id="IPR029058">
    <property type="entry name" value="AB_hydrolase_fold"/>
</dbReference>
<gene>
    <name evidence="1" type="ORF">WMO62_04135</name>
</gene>
<dbReference type="EMBL" id="JBBMFC010000005">
    <property type="protein sequence ID" value="MEQ2578035.1"/>
    <property type="molecule type" value="Genomic_DNA"/>
</dbReference>
<sequence>MGGNTALQSGRRLQWVKGIILMTPYDPSYYLLHGQGERFRGLIEEGSVLQSDGLEAIYKDADAHKEAYCFADAFEDVKDRNMCIVVGGGDDIAPGKHMIMPLWNRLKEHDTVAVQKQITFDCNHCMCNVRMALAEYIAQFMKEVLGE</sequence>
<name>A0ABV1I0V5_9FIRM</name>
<proteinExistence type="predicted"/>
<reference evidence="1 2" key="1">
    <citation type="submission" date="2024-03" db="EMBL/GenBank/DDBJ databases">
        <title>Human intestinal bacterial collection.</title>
        <authorList>
            <person name="Pauvert C."/>
            <person name="Hitch T.C.A."/>
            <person name="Clavel T."/>
        </authorList>
    </citation>
    <scope>NUCLEOTIDE SEQUENCE [LARGE SCALE GENOMIC DNA]</scope>
    <source>
        <strain evidence="1 2">CLA-AA-H78B</strain>
    </source>
</reference>
<organism evidence="1 2">
    <name type="scientific">Hominiventricola aquisgranensis</name>
    <dbReference type="NCBI Taxonomy" id="3133164"/>
    <lineage>
        <taxon>Bacteria</taxon>
        <taxon>Bacillati</taxon>
        <taxon>Bacillota</taxon>
        <taxon>Clostridia</taxon>
        <taxon>Lachnospirales</taxon>
        <taxon>Lachnospiraceae</taxon>
        <taxon>Hominiventricola</taxon>
    </lineage>
</organism>
<dbReference type="SUPFAM" id="SSF53474">
    <property type="entry name" value="alpha/beta-Hydrolases"/>
    <property type="match status" value="1"/>
</dbReference>
<comment type="caution">
    <text evidence="1">The sequence shown here is derived from an EMBL/GenBank/DDBJ whole genome shotgun (WGS) entry which is preliminary data.</text>
</comment>
<keyword evidence="2" id="KW-1185">Reference proteome</keyword>
<dbReference type="RefSeq" id="WP_349143895.1">
    <property type="nucleotide sequence ID" value="NZ_JBBMFC010000005.1"/>
</dbReference>
<accession>A0ABV1I0V5</accession>